<evidence type="ECO:0000313" key="2">
    <source>
        <dbReference type="Proteomes" id="UP000682204"/>
    </source>
</evidence>
<accession>A0ACD1DW61</accession>
<organism evidence="1 2">
    <name type="scientific">Aminirod propionatiphilus</name>
    <dbReference type="NCBI Taxonomy" id="3415223"/>
    <lineage>
        <taxon>Bacteria</taxon>
        <taxon>Thermotogati</taxon>
        <taxon>Synergistota</taxon>
        <taxon>Synergistia</taxon>
        <taxon>Synergistales</taxon>
        <taxon>Aminiphilaceae</taxon>
        <taxon>Aminirod</taxon>
    </lineage>
</organism>
<gene>
    <name evidence="1" type="ORF">KIH16_00505</name>
</gene>
<reference evidence="1" key="1">
    <citation type="submission" date="2021-05" db="EMBL/GenBank/DDBJ databases">
        <title>An isolated secondary fermenter in methanogenic hydrocarbon-degrading communities.</title>
        <authorList>
            <person name="Liu Y.-F."/>
            <person name="Liu Z.-l."/>
        </authorList>
    </citation>
    <scope>NUCLEOTIDE SEQUENCE</scope>
    <source>
        <strain evidence="1">L-13</strain>
    </source>
</reference>
<dbReference type="EMBL" id="CP074691">
    <property type="protein sequence ID" value="QVL36344.1"/>
    <property type="molecule type" value="Genomic_DNA"/>
</dbReference>
<evidence type="ECO:0000313" key="1">
    <source>
        <dbReference type="EMBL" id="QVL36344.1"/>
    </source>
</evidence>
<dbReference type="Proteomes" id="UP000682204">
    <property type="component" value="Chromosome"/>
</dbReference>
<sequence>MKSVDAHPVPSESPASRPERILVCLGPSPFGERLLREGLRMARASGGELWALHVEPPLPRQGEADRLSMEGNLRLAEELGARLFVRPGDDVAAVAADFARRHGVTRILAGKPLLPRWRTLLRGTLVDRMIRLSGSISVVAFSGVEALPPSRGDGPSPRAYGGGLALALAATAVGLPLRRVMAPANVVMVYLAAVLVAALFLGRGPSAVTAVVGVLAFDVFLVPPYYTLAVADSQYLVTFAGLLGVGLVVSGLASRAREQAREARRREEEALALHAFSRDLAAAASREAVVAAVTEHLSRMLGWDSALFLADGSGGLRAVTPLPPTAGLEAMVGDVHRLGRSQETTGGALGLPLEVPGEKVGVLVLFPRQESRSGRLRDTVVLQAAQALHHLLLDERAREAELLQVREKIQTALLNSISHEIRTPLSSITGVLSSLRGGAKAFAFDEASRSALIETAWSEARRLNGLVGNLLGMSRLEAGALRLALEPCDPAEIVAHVLDQMHERLEGREVETELPRETCLVTVDFIFFSLVLVNLVDNALKYSPPGSPLALAVRRLGSASLAFDVLDRGPGIPEAFREKVFEKFFRLAPGGGGTGLGLAISKGIVEAHGGTLEALSRRDGGTVMRVTLPEAVEP</sequence>
<keyword evidence="2" id="KW-1185">Reference proteome</keyword>
<proteinExistence type="predicted"/>
<protein>
    <submittedName>
        <fullName evidence="1">DUF4118 domain-containing protein</fullName>
    </submittedName>
</protein>
<name>A0ACD1DW61_9BACT</name>